<reference evidence="2" key="1">
    <citation type="journal article" date="2013" name="Nat. Biotechnol.">
        <title>Chinese hamster genome sequenced from sorted chromosomes.</title>
        <authorList>
            <person name="Brinkrolf K."/>
            <person name="Rupp O."/>
            <person name="Laux H."/>
            <person name="Kollin F."/>
            <person name="Ernst W."/>
            <person name="Linke B."/>
            <person name="Kofler R."/>
            <person name="Romand S."/>
            <person name="Hesse F."/>
            <person name="Budach W.E."/>
            <person name="Galosy S."/>
            <person name="Muller D."/>
            <person name="Noll T."/>
            <person name="Wienberg J."/>
            <person name="Jostock T."/>
            <person name="Leonard M."/>
            <person name="Grillari J."/>
            <person name="Tauch A."/>
            <person name="Goesmann A."/>
            <person name="Helk B."/>
            <person name="Mott J.E."/>
            <person name="Puhler A."/>
            <person name="Borth N."/>
        </authorList>
    </citation>
    <scope>NUCLEOTIDE SEQUENCE [LARGE SCALE GENOMIC DNA]</scope>
    <source>
        <strain evidence="2">17A/GY</strain>
    </source>
</reference>
<gene>
    <name evidence="1" type="ORF">H671_2g5925</name>
</gene>
<proteinExistence type="predicted"/>
<dbReference type="EMBL" id="KE667923">
    <property type="protein sequence ID" value="ERE84495.1"/>
    <property type="molecule type" value="Genomic_DNA"/>
</dbReference>
<accession>A0A061IFK4</accession>
<organism evidence="1 2">
    <name type="scientific">Cricetulus griseus</name>
    <name type="common">Chinese hamster</name>
    <name type="synonym">Cricetulus barabensis griseus</name>
    <dbReference type="NCBI Taxonomy" id="10029"/>
    <lineage>
        <taxon>Eukaryota</taxon>
        <taxon>Metazoa</taxon>
        <taxon>Chordata</taxon>
        <taxon>Craniata</taxon>
        <taxon>Vertebrata</taxon>
        <taxon>Euteleostomi</taxon>
        <taxon>Mammalia</taxon>
        <taxon>Eutheria</taxon>
        <taxon>Euarchontoglires</taxon>
        <taxon>Glires</taxon>
        <taxon>Rodentia</taxon>
        <taxon>Myomorpha</taxon>
        <taxon>Muroidea</taxon>
        <taxon>Cricetidae</taxon>
        <taxon>Cricetinae</taxon>
        <taxon>Cricetulus</taxon>
    </lineage>
</organism>
<evidence type="ECO:0000313" key="2">
    <source>
        <dbReference type="Proteomes" id="UP000030759"/>
    </source>
</evidence>
<name>A0A061IFK4_CRIGR</name>
<evidence type="ECO:0000313" key="1">
    <source>
        <dbReference type="EMBL" id="ERE84495.1"/>
    </source>
</evidence>
<dbReference type="AlphaFoldDB" id="A0A061IFK4"/>
<protein>
    <submittedName>
        <fullName evidence="1">Uncharacterized protein</fullName>
    </submittedName>
</protein>
<dbReference type="Proteomes" id="UP000030759">
    <property type="component" value="Unassembled WGS sequence"/>
</dbReference>
<sequence>MKGNTCSQSLGDKFHPPYFFHSSFYNISVLLSYSYRQSSTTYIHMQANISLLTLMFESHTANEDPPYNNPWTLRKWNWAIPPGLHWIQLTPFQLTLQPELQVLASVKLRIST</sequence>